<name>A0A9W8CUN7_9FUNG</name>
<feature type="compositionally biased region" description="Gly residues" evidence="1">
    <location>
        <begin position="311"/>
        <end position="325"/>
    </location>
</feature>
<evidence type="ECO:0000256" key="1">
    <source>
        <dbReference type="SAM" id="MobiDB-lite"/>
    </source>
</evidence>
<dbReference type="Proteomes" id="UP001143981">
    <property type="component" value="Unassembled WGS sequence"/>
</dbReference>
<sequence length="380" mass="39656">HGGELCLCDAARGRGQRAVGPGGGAPAPAARASRCVAGGAGAKHPARAATGCAAHGCGAGAGGAAADCVPGAVSAAVRLWQATGAGSLVAAAGARGPPGAGLHADDADAGHHGDVAELARVPVPAAGRINARRAAVAADGTVQPRRAVDGVHLVDTRWRAGDQPDWGRHGRILRQRLEPRYGRAVPGPLPPHRPATRSPYIPADHRALRRGSHLAEAVREALAGQRRDPAGPVRPQQARCPRQADCRRRRPGARAGAAVAGRWRLVRSGDGGAAAVLRRGGSAGARAARGIRRRGSAHRGCGRGRGRRRGAGGSDCRGRAGGRPGPGRRPRQPGGCRADPGRGARYCRWFRWPRQRRRRRRRRRGDWPHRRLHAPLPHSV</sequence>
<dbReference type="AlphaFoldDB" id="A0A9W8CUN7"/>
<gene>
    <name evidence="2" type="ORF">LPJ61_005169</name>
</gene>
<reference evidence="2" key="1">
    <citation type="submission" date="2022-07" db="EMBL/GenBank/DDBJ databases">
        <title>Phylogenomic reconstructions and comparative analyses of Kickxellomycotina fungi.</title>
        <authorList>
            <person name="Reynolds N.K."/>
            <person name="Stajich J.E."/>
            <person name="Barry K."/>
            <person name="Grigoriev I.V."/>
            <person name="Crous P."/>
            <person name="Smith M.E."/>
        </authorList>
    </citation>
    <scope>NUCLEOTIDE SEQUENCE</scope>
    <source>
        <strain evidence="2">BCRC 34381</strain>
    </source>
</reference>
<accession>A0A9W8CUN7</accession>
<feature type="region of interest" description="Disordered" evidence="1">
    <location>
        <begin position="280"/>
        <end position="340"/>
    </location>
</feature>
<proteinExistence type="predicted"/>
<feature type="non-terminal residue" evidence="2">
    <location>
        <position position="1"/>
    </location>
</feature>
<comment type="caution">
    <text evidence="2">The sequence shown here is derived from an EMBL/GenBank/DDBJ whole genome shotgun (WGS) entry which is preliminary data.</text>
</comment>
<feature type="non-terminal residue" evidence="2">
    <location>
        <position position="380"/>
    </location>
</feature>
<keyword evidence="3" id="KW-1185">Reference proteome</keyword>
<protein>
    <submittedName>
        <fullName evidence="2">Uncharacterized protein</fullName>
    </submittedName>
</protein>
<organism evidence="2 3">
    <name type="scientific">Coemansia biformis</name>
    <dbReference type="NCBI Taxonomy" id="1286918"/>
    <lineage>
        <taxon>Eukaryota</taxon>
        <taxon>Fungi</taxon>
        <taxon>Fungi incertae sedis</taxon>
        <taxon>Zoopagomycota</taxon>
        <taxon>Kickxellomycotina</taxon>
        <taxon>Kickxellomycetes</taxon>
        <taxon>Kickxellales</taxon>
        <taxon>Kickxellaceae</taxon>
        <taxon>Coemansia</taxon>
    </lineage>
</organism>
<evidence type="ECO:0000313" key="3">
    <source>
        <dbReference type="Proteomes" id="UP001143981"/>
    </source>
</evidence>
<evidence type="ECO:0000313" key="2">
    <source>
        <dbReference type="EMBL" id="KAJ1726464.1"/>
    </source>
</evidence>
<feature type="region of interest" description="Disordered" evidence="1">
    <location>
        <begin position="222"/>
        <end position="253"/>
    </location>
</feature>
<dbReference type="EMBL" id="JANBOI010001548">
    <property type="protein sequence ID" value="KAJ1726464.1"/>
    <property type="molecule type" value="Genomic_DNA"/>
</dbReference>
<feature type="compositionally biased region" description="Basic residues" evidence="1">
    <location>
        <begin position="289"/>
        <end position="310"/>
    </location>
</feature>